<dbReference type="GO" id="GO:0043565">
    <property type="term" value="F:sequence-specific DNA binding"/>
    <property type="evidence" value="ECO:0007669"/>
    <property type="project" value="InterPro"/>
</dbReference>
<keyword evidence="2" id="KW-0238">DNA-binding</keyword>
<dbReference type="PROSITE" id="PS01124">
    <property type="entry name" value="HTH_ARAC_FAMILY_2"/>
    <property type="match status" value="1"/>
</dbReference>
<name>A0A559K9Q4_9BACL</name>
<dbReference type="PANTHER" id="PTHR43280">
    <property type="entry name" value="ARAC-FAMILY TRANSCRIPTIONAL REGULATOR"/>
    <property type="match status" value="1"/>
</dbReference>
<keyword evidence="3" id="KW-0804">Transcription</keyword>
<dbReference type="Pfam" id="PF17853">
    <property type="entry name" value="GGDEF_2"/>
    <property type="match status" value="1"/>
</dbReference>
<dbReference type="AlphaFoldDB" id="A0A559K9Q4"/>
<reference evidence="6 7" key="1">
    <citation type="submission" date="2019-07" db="EMBL/GenBank/DDBJ databases">
        <authorList>
            <person name="Kim J."/>
        </authorList>
    </citation>
    <scope>NUCLEOTIDE SEQUENCE [LARGE SCALE GENOMIC DNA]</scope>
    <source>
        <strain evidence="6 7">JC52</strain>
    </source>
</reference>
<dbReference type="OrthoDB" id="1975037at2"/>
<dbReference type="InterPro" id="IPR018060">
    <property type="entry name" value="HTH_AraC"/>
</dbReference>
<feature type="transmembrane region" description="Helical" evidence="4">
    <location>
        <begin position="21"/>
        <end position="42"/>
    </location>
</feature>
<evidence type="ECO:0000256" key="3">
    <source>
        <dbReference type="ARBA" id="ARBA00023163"/>
    </source>
</evidence>
<evidence type="ECO:0000256" key="1">
    <source>
        <dbReference type="ARBA" id="ARBA00023015"/>
    </source>
</evidence>
<protein>
    <submittedName>
        <fullName evidence="6">Helix-turn-helix domain-containing protein</fullName>
    </submittedName>
</protein>
<evidence type="ECO:0000313" key="6">
    <source>
        <dbReference type="EMBL" id="TVY08823.1"/>
    </source>
</evidence>
<dbReference type="PANTHER" id="PTHR43280:SF10">
    <property type="entry name" value="REGULATORY PROTEIN POCR"/>
    <property type="match status" value="1"/>
</dbReference>
<keyword evidence="1" id="KW-0805">Transcription regulation</keyword>
<feature type="transmembrane region" description="Helical" evidence="4">
    <location>
        <begin position="294"/>
        <end position="316"/>
    </location>
</feature>
<dbReference type="GO" id="GO:0003700">
    <property type="term" value="F:DNA-binding transcription factor activity"/>
    <property type="evidence" value="ECO:0007669"/>
    <property type="project" value="InterPro"/>
</dbReference>
<accession>A0A559K9Q4</accession>
<keyword evidence="4" id="KW-1133">Transmembrane helix</keyword>
<dbReference type="SUPFAM" id="SSF46689">
    <property type="entry name" value="Homeodomain-like"/>
    <property type="match status" value="1"/>
</dbReference>
<keyword evidence="4" id="KW-0812">Transmembrane</keyword>
<evidence type="ECO:0000256" key="4">
    <source>
        <dbReference type="SAM" id="Phobius"/>
    </source>
</evidence>
<keyword evidence="4" id="KW-0472">Membrane</keyword>
<dbReference type="EMBL" id="VNJI01000019">
    <property type="protein sequence ID" value="TVY08823.1"/>
    <property type="molecule type" value="Genomic_DNA"/>
</dbReference>
<dbReference type="Proteomes" id="UP000317036">
    <property type="component" value="Unassembled WGS sequence"/>
</dbReference>
<evidence type="ECO:0000313" key="7">
    <source>
        <dbReference type="Proteomes" id="UP000317036"/>
    </source>
</evidence>
<proteinExistence type="predicted"/>
<dbReference type="Pfam" id="PF12833">
    <property type="entry name" value="HTH_18"/>
    <property type="match status" value="1"/>
</dbReference>
<feature type="domain" description="HTH araC/xylS-type" evidence="5">
    <location>
        <begin position="663"/>
        <end position="761"/>
    </location>
</feature>
<sequence length="774" mass="88803">MPESADGVGAEMRFPKFLFKLIVFSLFLSIFPVLTLGLFSYIKLTSSVQETIYKANEQILLQNQMRVEQMLKTIERSVVQFSSSPLVGDSLGQALTFRQFDVVNQLSKELKRLQTIDLPISDISLVNFEKGWLINNNGLRSLEPQESQSFREIKQNTSWSLDPDELNSNPSSGGVRFLKKTPTDFAEHYEFIIVRIPFSDLSRLIKTDKLLGDYLILDQRNRVLLDNRNAALGADLSGTPLSTQLAELPGDSGYLTMHTKSGDEAVLVRKSDYNGWTYVSKTPVATILSGSKEIGWITLWTCVGIFMVTLLISIFISRRMYTPILQLYQSAVHSNKELKPGHWKDEFQILSSRFSSLLDGQTELLRRSERQLPQLKDLFVLQLYEGKVRAEEIQPTSVMYGFAGPWKHMCVMAVDIDELKETRYTQRDVDLLLFAIHNIAYEVIPHSKLYHAMVVHKSVVLLLGGDHPAKEHFTEEIYVFASLLQSQVEQFLGLKVSIGLSRVFPELSGASTAFDESMEALQYKFRAGTGTILWIEEVRPERHSHLFIPDQAVKSLMDALKLADEKAATQALLDCLQSLAEHNISYKQYQVLLAGLLNDLIKEVLKTGESFPALQDEKASVFDQFFELKTRQDTEQWFLHAILRPMVRIMSRRRDLQNKKISEHMIDIVQLDYDKDLTLESCAARLNYHPNYIKRVFRHDTGINFSDYLLQYRIQKAKEWLLETDMTITEIADRLKYSNLQNFSRSFRRVVGSSPSEFKDRYEADRPPDHFKVP</sequence>
<organism evidence="6 7">
    <name type="scientific">Paenibacillus cremeus</name>
    <dbReference type="NCBI Taxonomy" id="2163881"/>
    <lineage>
        <taxon>Bacteria</taxon>
        <taxon>Bacillati</taxon>
        <taxon>Bacillota</taxon>
        <taxon>Bacilli</taxon>
        <taxon>Bacillales</taxon>
        <taxon>Paenibacillaceae</taxon>
        <taxon>Paenibacillus</taxon>
    </lineage>
</organism>
<evidence type="ECO:0000259" key="5">
    <source>
        <dbReference type="PROSITE" id="PS01124"/>
    </source>
</evidence>
<comment type="caution">
    <text evidence="6">The sequence shown here is derived from an EMBL/GenBank/DDBJ whole genome shotgun (WGS) entry which is preliminary data.</text>
</comment>
<dbReference type="InterPro" id="IPR009057">
    <property type="entry name" value="Homeodomain-like_sf"/>
</dbReference>
<evidence type="ECO:0000256" key="2">
    <source>
        <dbReference type="ARBA" id="ARBA00023125"/>
    </source>
</evidence>
<dbReference type="Gene3D" id="1.10.10.60">
    <property type="entry name" value="Homeodomain-like"/>
    <property type="match status" value="2"/>
</dbReference>
<dbReference type="SMART" id="SM00342">
    <property type="entry name" value="HTH_ARAC"/>
    <property type="match status" value="1"/>
</dbReference>
<keyword evidence="7" id="KW-1185">Reference proteome</keyword>
<gene>
    <name evidence="6" type="ORF">FPZ49_16230</name>
</gene>
<dbReference type="InterPro" id="IPR041522">
    <property type="entry name" value="CdaR_GGDEF"/>
</dbReference>